<dbReference type="PANTHER" id="PTHR31623:SF17">
    <property type="entry name" value="F21J9.9"/>
    <property type="match status" value="1"/>
</dbReference>
<evidence type="ECO:0000256" key="2">
    <source>
        <dbReference type="ARBA" id="ARBA00022679"/>
    </source>
</evidence>
<comment type="similarity">
    <text evidence="1">Belongs to the plant acyltransferase family.</text>
</comment>
<gene>
    <name evidence="4" type="ORF">SLEP1_g50783</name>
</gene>
<accession>A0AAV5M379</accession>
<organism evidence="4 5">
    <name type="scientific">Rubroshorea leprosula</name>
    <dbReference type="NCBI Taxonomy" id="152421"/>
    <lineage>
        <taxon>Eukaryota</taxon>
        <taxon>Viridiplantae</taxon>
        <taxon>Streptophyta</taxon>
        <taxon>Embryophyta</taxon>
        <taxon>Tracheophyta</taxon>
        <taxon>Spermatophyta</taxon>
        <taxon>Magnoliopsida</taxon>
        <taxon>eudicotyledons</taxon>
        <taxon>Gunneridae</taxon>
        <taxon>Pentapetalae</taxon>
        <taxon>rosids</taxon>
        <taxon>malvids</taxon>
        <taxon>Malvales</taxon>
        <taxon>Dipterocarpaceae</taxon>
        <taxon>Rubroshorea</taxon>
    </lineage>
</organism>
<reference evidence="4 5" key="1">
    <citation type="journal article" date="2021" name="Commun. Biol.">
        <title>The genome of Shorea leprosula (Dipterocarpaceae) highlights the ecological relevance of drought in aseasonal tropical rainforests.</title>
        <authorList>
            <person name="Ng K.K.S."/>
            <person name="Kobayashi M.J."/>
            <person name="Fawcett J.A."/>
            <person name="Hatakeyama M."/>
            <person name="Paape T."/>
            <person name="Ng C.H."/>
            <person name="Ang C.C."/>
            <person name="Tnah L.H."/>
            <person name="Lee C.T."/>
            <person name="Nishiyama T."/>
            <person name="Sese J."/>
            <person name="O'Brien M.J."/>
            <person name="Copetti D."/>
            <person name="Mohd Noor M.I."/>
            <person name="Ong R.C."/>
            <person name="Putra M."/>
            <person name="Sireger I.Z."/>
            <person name="Indrioko S."/>
            <person name="Kosugi Y."/>
            <person name="Izuno A."/>
            <person name="Isagi Y."/>
            <person name="Lee S.L."/>
            <person name="Shimizu K.K."/>
        </authorList>
    </citation>
    <scope>NUCLEOTIDE SEQUENCE [LARGE SCALE GENOMIC DNA]</scope>
    <source>
        <strain evidence="4">214</strain>
    </source>
</reference>
<dbReference type="InterPro" id="IPR023213">
    <property type="entry name" value="CAT-like_dom_sf"/>
</dbReference>
<comment type="caution">
    <text evidence="4">The sequence shown here is derived from an EMBL/GenBank/DDBJ whole genome shotgun (WGS) entry which is preliminary data.</text>
</comment>
<evidence type="ECO:0000313" key="4">
    <source>
        <dbReference type="EMBL" id="GKV43494.1"/>
    </source>
</evidence>
<dbReference type="EMBL" id="BPVZ01000169">
    <property type="protein sequence ID" value="GKV43494.1"/>
    <property type="molecule type" value="Genomic_DNA"/>
</dbReference>
<evidence type="ECO:0000256" key="3">
    <source>
        <dbReference type="ARBA" id="ARBA00023315"/>
    </source>
</evidence>
<name>A0AAV5M379_9ROSI</name>
<dbReference type="Pfam" id="PF02458">
    <property type="entry name" value="Transferase"/>
    <property type="match status" value="1"/>
</dbReference>
<sequence>MKIDVQVISNQNIRPSSPTQLHLRRYQLSFLDQIMPPCFMPWVMFFPKENLTNSLEPSEKLKKSLSDALTIFYPLAGRIKDNAYVDCNDEGVYFVEAKANRNLSDILECRDPGDNHNFIPLELHGGDELPLMVQLTYLECGGLVVSVGMSHKVGDAMSLFIFLNSWAATARGNTEIISTPLFDSAELFPPKDISGFQPRTGIVKENIVTKRFVFDASSVAILREKYTCDGKRPTRVEALSSFIWNRFMAATQPKTDEGKLYTVLHAVNLRPRMSPSLPNHYFGNLTRVAITEPQRIGEDGFYDIVHKMSEAVRKVDEEFVKKLQETTEHLNFIKKRGESVMKGEVVSFSFTSLCRFPVYDTDFGWGEPVWAGGARLPFKNLVNFLDTKSGDGIEAWINLTGEDMVKFEADRELLSYVSSSPNVKVSGVN</sequence>
<dbReference type="AlphaFoldDB" id="A0AAV5M379"/>
<evidence type="ECO:0000256" key="1">
    <source>
        <dbReference type="ARBA" id="ARBA00009861"/>
    </source>
</evidence>
<protein>
    <submittedName>
        <fullName evidence="4">Uncharacterized protein</fullName>
    </submittedName>
</protein>
<dbReference type="PANTHER" id="PTHR31623">
    <property type="entry name" value="F21J9.9"/>
    <property type="match status" value="1"/>
</dbReference>
<proteinExistence type="inferred from homology"/>
<dbReference type="GO" id="GO:0016746">
    <property type="term" value="F:acyltransferase activity"/>
    <property type="evidence" value="ECO:0007669"/>
    <property type="project" value="UniProtKB-KW"/>
</dbReference>
<keyword evidence="5" id="KW-1185">Reference proteome</keyword>
<evidence type="ECO:0000313" key="5">
    <source>
        <dbReference type="Proteomes" id="UP001054252"/>
    </source>
</evidence>
<dbReference type="Proteomes" id="UP001054252">
    <property type="component" value="Unassembled WGS sequence"/>
</dbReference>
<dbReference type="Gene3D" id="3.30.559.10">
    <property type="entry name" value="Chloramphenicol acetyltransferase-like domain"/>
    <property type="match status" value="2"/>
</dbReference>
<keyword evidence="2" id="KW-0808">Transferase</keyword>
<keyword evidence="3" id="KW-0012">Acyltransferase</keyword>